<feature type="domain" description="RING-type" evidence="9">
    <location>
        <begin position="335"/>
        <end position="551"/>
    </location>
</feature>
<dbReference type="Proteomes" id="UP000676310">
    <property type="component" value="Unassembled WGS sequence"/>
</dbReference>
<keyword evidence="7" id="KW-0862">Zinc</keyword>
<dbReference type="InterPro" id="IPR051628">
    <property type="entry name" value="LUBAC_E3_Ligases"/>
</dbReference>
<dbReference type="InterPro" id="IPR044066">
    <property type="entry name" value="TRIAD_supradom"/>
</dbReference>
<evidence type="ECO:0000256" key="6">
    <source>
        <dbReference type="ARBA" id="ARBA00022786"/>
    </source>
</evidence>
<evidence type="ECO:0000313" key="11">
    <source>
        <dbReference type="Proteomes" id="UP000676310"/>
    </source>
</evidence>
<evidence type="ECO:0000256" key="4">
    <source>
        <dbReference type="ARBA" id="ARBA00022737"/>
    </source>
</evidence>
<dbReference type="SUPFAM" id="SSF57850">
    <property type="entry name" value="RING/U-box"/>
    <property type="match status" value="3"/>
</dbReference>
<dbReference type="GO" id="GO:0008270">
    <property type="term" value="F:zinc ion binding"/>
    <property type="evidence" value="ECO:0007669"/>
    <property type="project" value="UniProtKB-KW"/>
</dbReference>
<evidence type="ECO:0000256" key="1">
    <source>
        <dbReference type="ARBA" id="ARBA00004906"/>
    </source>
</evidence>
<accession>A0A8J2I758</accession>
<feature type="compositionally biased region" description="Acidic residues" evidence="8">
    <location>
        <begin position="552"/>
        <end position="581"/>
    </location>
</feature>
<feature type="region of interest" description="Disordered" evidence="8">
    <location>
        <begin position="545"/>
        <end position="581"/>
    </location>
</feature>
<comment type="caution">
    <text evidence="10">The sequence shown here is derived from an EMBL/GenBank/DDBJ whole genome shotgun (WGS) entry which is preliminary data.</text>
</comment>
<keyword evidence="4" id="KW-0677">Repeat</keyword>
<dbReference type="GO" id="GO:0043161">
    <property type="term" value="P:proteasome-mediated ubiquitin-dependent protein catabolic process"/>
    <property type="evidence" value="ECO:0007669"/>
    <property type="project" value="TreeGrafter"/>
</dbReference>
<dbReference type="InterPro" id="IPR002867">
    <property type="entry name" value="IBR_dom"/>
</dbReference>
<dbReference type="Pfam" id="PF01485">
    <property type="entry name" value="IBR"/>
    <property type="match status" value="1"/>
</dbReference>
<dbReference type="CDD" id="cd22585">
    <property type="entry name" value="Rcat_RBR_DEAH12-like"/>
    <property type="match status" value="1"/>
</dbReference>
<dbReference type="PANTHER" id="PTHR22770:SF13">
    <property type="entry name" value="RING-TYPE DOMAIN-CONTAINING PROTEIN"/>
    <property type="match status" value="1"/>
</dbReference>
<evidence type="ECO:0000256" key="7">
    <source>
        <dbReference type="ARBA" id="ARBA00022833"/>
    </source>
</evidence>
<organism evidence="10 11">
    <name type="scientific">Alternaria atra</name>
    <dbReference type="NCBI Taxonomy" id="119953"/>
    <lineage>
        <taxon>Eukaryota</taxon>
        <taxon>Fungi</taxon>
        <taxon>Dikarya</taxon>
        <taxon>Ascomycota</taxon>
        <taxon>Pezizomycotina</taxon>
        <taxon>Dothideomycetes</taxon>
        <taxon>Pleosporomycetidae</taxon>
        <taxon>Pleosporales</taxon>
        <taxon>Pleosporineae</taxon>
        <taxon>Pleosporaceae</taxon>
        <taxon>Alternaria</taxon>
        <taxon>Alternaria sect. Ulocladioides</taxon>
    </lineage>
</organism>
<name>A0A8J2I758_9PLEO</name>
<dbReference type="OrthoDB" id="10009520at2759"/>
<dbReference type="GO" id="GO:0097039">
    <property type="term" value="P:protein linear polyubiquitination"/>
    <property type="evidence" value="ECO:0007669"/>
    <property type="project" value="TreeGrafter"/>
</dbReference>
<keyword evidence="2" id="KW-0808">Transferase</keyword>
<keyword evidence="3" id="KW-0479">Metal-binding</keyword>
<dbReference type="PANTHER" id="PTHR22770">
    <property type="entry name" value="UBIQUITIN CONJUGATING ENZYME 7 INTERACTING PROTEIN-RELATED"/>
    <property type="match status" value="1"/>
</dbReference>
<evidence type="ECO:0000256" key="5">
    <source>
        <dbReference type="ARBA" id="ARBA00022771"/>
    </source>
</evidence>
<keyword evidence="6" id="KW-0833">Ubl conjugation pathway</keyword>
<dbReference type="GO" id="GO:0000151">
    <property type="term" value="C:ubiquitin ligase complex"/>
    <property type="evidence" value="ECO:0007669"/>
    <property type="project" value="TreeGrafter"/>
</dbReference>
<dbReference type="GO" id="GO:0004842">
    <property type="term" value="F:ubiquitin-protein transferase activity"/>
    <property type="evidence" value="ECO:0007669"/>
    <property type="project" value="TreeGrafter"/>
</dbReference>
<dbReference type="InterPro" id="IPR013087">
    <property type="entry name" value="Znf_C2H2_type"/>
</dbReference>
<comment type="pathway">
    <text evidence="1">Protein modification; protein ubiquitination.</text>
</comment>
<gene>
    <name evidence="10" type="ORF">ALTATR162_LOCUS8857</name>
</gene>
<dbReference type="RefSeq" id="XP_043172425.1">
    <property type="nucleotide sequence ID" value="XM_043316490.1"/>
</dbReference>
<keyword evidence="11" id="KW-1185">Reference proteome</keyword>
<evidence type="ECO:0000256" key="2">
    <source>
        <dbReference type="ARBA" id="ARBA00022679"/>
    </source>
</evidence>
<dbReference type="EMBL" id="CAJRGZ010000023">
    <property type="protein sequence ID" value="CAG5178750.1"/>
    <property type="molecule type" value="Genomic_DNA"/>
</dbReference>
<keyword evidence="5" id="KW-0863">Zinc-finger</keyword>
<dbReference type="PROSITE" id="PS51873">
    <property type="entry name" value="TRIAD"/>
    <property type="match status" value="1"/>
</dbReference>
<evidence type="ECO:0000259" key="9">
    <source>
        <dbReference type="PROSITE" id="PS51873"/>
    </source>
</evidence>
<dbReference type="GeneID" id="67021013"/>
<dbReference type="GO" id="GO:0043130">
    <property type="term" value="F:ubiquitin binding"/>
    <property type="evidence" value="ECO:0007669"/>
    <property type="project" value="TreeGrafter"/>
</dbReference>
<proteinExistence type="predicted"/>
<dbReference type="AlphaFoldDB" id="A0A8J2I758"/>
<dbReference type="CDD" id="cd20335">
    <property type="entry name" value="BRcat_RBR"/>
    <property type="match status" value="1"/>
</dbReference>
<dbReference type="Pfam" id="PF22191">
    <property type="entry name" value="IBR_1"/>
    <property type="match status" value="1"/>
</dbReference>
<evidence type="ECO:0000256" key="3">
    <source>
        <dbReference type="ARBA" id="ARBA00022723"/>
    </source>
</evidence>
<dbReference type="PROSITE" id="PS00028">
    <property type="entry name" value="ZINC_FINGER_C2H2_1"/>
    <property type="match status" value="1"/>
</dbReference>
<evidence type="ECO:0000256" key="8">
    <source>
        <dbReference type="SAM" id="MobiDB-lite"/>
    </source>
</evidence>
<evidence type="ECO:0000313" key="10">
    <source>
        <dbReference type="EMBL" id="CAG5178750.1"/>
    </source>
</evidence>
<reference evidence="10" key="1">
    <citation type="submission" date="2021-05" db="EMBL/GenBank/DDBJ databases">
        <authorList>
            <person name="Stam R."/>
        </authorList>
    </citation>
    <scope>NUCLEOTIDE SEQUENCE</scope>
    <source>
        <strain evidence="10">CS162</strain>
    </source>
</reference>
<protein>
    <recommendedName>
        <fullName evidence="9">RING-type domain-containing protein</fullName>
    </recommendedName>
</protein>
<dbReference type="Gene3D" id="1.20.120.1750">
    <property type="match status" value="1"/>
</dbReference>
<sequence length="593" mass="66662">MAELGVHRHIEGGNADFLAGCVLSGFNLNPSIRITNKLSIKADANTILISWRPSREVGPLLMKGVLQSVAGPLRFCHRPSPTVHGRWHTNTIAGFYQPEHALAALKHLSSSPEVDAHMMYTVYFTALKELSDAVLVDVEEIMSQIPEATAVWEEPRNGMVTLRLSGTNREKIIDMKRILEAIFAGRVATAGLGGHATQYEIWHEFFATAPGAVWLQHLARDRGVIIMSDKLQRRLRIYDPENDDAHMKIVERDLAEKVIMLTTWEETTTIQFAPKDFRDLLTSDIVARAQKKLGESKVGLDVLKKTLVLHCPRQTAWLVMFELNLPLPPSDNASKHHICPQCGDVTNDIKFSKCGHYTCRECFDHQLEVASSDLTSNHFPLVCWHESCEQPIAIPDLRKYATGTMVDALLKASLTYHVRSFPDAYRNCRTPDCKSVYLRSGSYEIFTCPTCLTQTCTLCHAEPHVGWTCVEYESHLHKNKQNEQLLDDYKAVAGTKECPKCATLIEKVDGCNHVECSGCHGHMCWVCLKVFPLSEAAYQHMNDAHGGNGLVEGEDDEDSEFDSDEEESDDDDEEWEDESEFDIDDLIRAHSLI</sequence>